<dbReference type="Pfam" id="PF00158">
    <property type="entry name" value="Sigma54_activat"/>
    <property type="match status" value="1"/>
</dbReference>
<dbReference type="EMBL" id="QWEZ01000001">
    <property type="protein sequence ID" value="RRJ84573.1"/>
    <property type="molecule type" value="Genomic_DNA"/>
</dbReference>
<dbReference type="PANTHER" id="PTHR32071:SF113">
    <property type="entry name" value="ALGINATE BIOSYNTHESIS TRANSCRIPTIONAL REGULATORY PROTEIN ALGB"/>
    <property type="match status" value="1"/>
</dbReference>
<accession>A0A3P3VV04</accession>
<dbReference type="Gene3D" id="1.10.8.60">
    <property type="match status" value="1"/>
</dbReference>
<dbReference type="PROSITE" id="PS50110">
    <property type="entry name" value="RESPONSE_REGULATORY"/>
    <property type="match status" value="1"/>
</dbReference>
<feature type="modified residue" description="4-aspartylphosphate" evidence="6">
    <location>
        <position position="53"/>
    </location>
</feature>
<dbReference type="Gene3D" id="3.40.50.2300">
    <property type="match status" value="1"/>
</dbReference>
<dbReference type="InterPro" id="IPR058031">
    <property type="entry name" value="AAA_lid_NorR"/>
</dbReference>
<proteinExistence type="predicted"/>
<dbReference type="GO" id="GO:0006355">
    <property type="term" value="P:regulation of DNA-templated transcription"/>
    <property type="evidence" value="ECO:0007669"/>
    <property type="project" value="InterPro"/>
</dbReference>
<dbReference type="PANTHER" id="PTHR32071">
    <property type="entry name" value="TRANSCRIPTIONAL REGULATORY PROTEIN"/>
    <property type="match status" value="1"/>
</dbReference>
<dbReference type="NCBIfam" id="TIGR02915">
    <property type="entry name" value="PEP_resp_reg"/>
    <property type="match status" value="1"/>
</dbReference>
<keyword evidence="2" id="KW-0067">ATP-binding</keyword>
<dbReference type="InterPro" id="IPR003593">
    <property type="entry name" value="AAA+_ATPase"/>
</dbReference>
<evidence type="ECO:0000256" key="6">
    <source>
        <dbReference type="PROSITE-ProRule" id="PRU00169"/>
    </source>
</evidence>
<sequence>MTGKRVLLVIEDDIGLQKQMKWSLGDHDIRVATDMDSALVQLRKEEPAVVTLDLGLPPDPANASQGLALLERVIAERPSTKVIVVTGNNDRENAVKAVSMGAYDFYQKPIDIDELKLIIDRAYRLYDLEEENRKLQQGIGFEPLRGVIACSEIMQSVTRTVEKVAPSEISVLLLGESGTGKEVLAKALHSLSGRKGRFVAVNCAAIPETLLESELFGHERGAFTGAVKQTVGKIEYANEGTFFLDEIGDLPIALQTKLLRFLQERTIERIGGRGEIPVDVRVICATHQNLEKLIEEGLFRSDLYYRISEMSIEIPPLRMREGDSVVIASALIERLSNGDKRPPVLTDESIMAIEAYAWPGNIRELENRIKRALIMAEHGRILPADLQLEEPGEDAVLPFNLKSIREKTEREVISRAIGYTDNNISRAAELLGVTRPTLYSLMHKYGIMETKKVGEDSP</sequence>
<keyword evidence="3" id="KW-0805">Transcription regulation</keyword>
<dbReference type="GO" id="GO:0000160">
    <property type="term" value="P:phosphorelay signal transduction system"/>
    <property type="evidence" value="ECO:0007669"/>
    <property type="project" value="InterPro"/>
</dbReference>
<dbReference type="PROSITE" id="PS50045">
    <property type="entry name" value="SIGMA54_INTERACT_4"/>
    <property type="match status" value="1"/>
</dbReference>
<keyword evidence="4" id="KW-0238">DNA-binding</keyword>
<dbReference type="GO" id="GO:0005524">
    <property type="term" value="F:ATP binding"/>
    <property type="evidence" value="ECO:0007669"/>
    <property type="project" value="UniProtKB-KW"/>
</dbReference>
<evidence type="ECO:0000256" key="5">
    <source>
        <dbReference type="ARBA" id="ARBA00023163"/>
    </source>
</evidence>
<protein>
    <submittedName>
        <fullName evidence="9">PEP-CTERM-box response regulator transcription factor</fullName>
    </submittedName>
</protein>
<gene>
    <name evidence="9" type="primary">prsR</name>
    <name evidence="9" type="ORF">D0544_05570</name>
</gene>
<feature type="domain" description="Response regulatory" evidence="8">
    <location>
        <begin position="6"/>
        <end position="123"/>
    </location>
</feature>
<keyword evidence="6" id="KW-0597">Phosphoprotein</keyword>
<reference evidence="9 10" key="1">
    <citation type="submission" date="2018-08" db="EMBL/GenBank/DDBJ databases">
        <authorList>
            <person name="Khan S.A."/>
        </authorList>
    </citation>
    <scope>NUCLEOTIDE SEQUENCE [LARGE SCALE GENOMIC DNA]</scope>
    <source>
        <strain evidence="9 10">GTF-13</strain>
    </source>
</reference>
<dbReference type="Gene3D" id="1.10.10.60">
    <property type="entry name" value="Homeodomain-like"/>
    <property type="match status" value="1"/>
</dbReference>
<dbReference type="AlphaFoldDB" id="A0A3P3VV04"/>
<dbReference type="GO" id="GO:0043565">
    <property type="term" value="F:sequence-specific DNA binding"/>
    <property type="evidence" value="ECO:0007669"/>
    <property type="project" value="InterPro"/>
</dbReference>
<dbReference type="InterPro" id="IPR014264">
    <property type="entry name" value="PEP-CTERM_resp_reg"/>
</dbReference>
<name>A0A3P3VV04_9GAMM</name>
<evidence type="ECO:0000313" key="9">
    <source>
        <dbReference type="EMBL" id="RRJ84573.1"/>
    </source>
</evidence>
<evidence type="ECO:0000256" key="4">
    <source>
        <dbReference type="ARBA" id="ARBA00023125"/>
    </source>
</evidence>
<feature type="domain" description="Sigma-54 factor interaction" evidence="7">
    <location>
        <begin position="147"/>
        <end position="374"/>
    </location>
</feature>
<dbReference type="PRINTS" id="PR01590">
    <property type="entry name" value="HTHFIS"/>
</dbReference>
<dbReference type="InterPro" id="IPR009057">
    <property type="entry name" value="Homeodomain-like_sf"/>
</dbReference>
<dbReference type="PROSITE" id="PS00676">
    <property type="entry name" value="SIGMA54_INTERACT_2"/>
    <property type="match status" value="1"/>
</dbReference>
<dbReference type="InterPro" id="IPR025943">
    <property type="entry name" value="Sigma_54_int_dom_ATP-bd_2"/>
</dbReference>
<dbReference type="InterPro" id="IPR002197">
    <property type="entry name" value="HTH_Fis"/>
</dbReference>
<evidence type="ECO:0000259" key="7">
    <source>
        <dbReference type="PROSITE" id="PS50045"/>
    </source>
</evidence>
<keyword evidence="5" id="KW-0804">Transcription</keyword>
<dbReference type="FunFam" id="3.40.50.300:FF:000006">
    <property type="entry name" value="DNA-binding transcriptional regulator NtrC"/>
    <property type="match status" value="1"/>
</dbReference>
<evidence type="ECO:0000259" key="8">
    <source>
        <dbReference type="PROSITE" id="PS50110"/>
    </source>
</evidence>
<dbReference type="Pfam" id="PF02954">
    <property type="entry name" value="HTH_8"/>
    <property type="match status" value="1"/>
</dbReference>
<dbReference type="SUPFAM" id="SSF46689">
    <property type="entry name" value="Homeodomain-like"/>
    <property type="match status" value="1"/>
</dbReference>
<dbReference type="RefSeq" id="WP_125015004.1">
    <property type="nucleotide sequence ID" value="NZ_QWEZ01000001.1"/>
</dbReference>
<keyword evidence="1" id="KW-0547">Nucleotide-binding</keyword>
<dbReference type="PROSITE" id="PS00688">
    <property type="entry name" value="SIGMA54_INTERACT_3"/>
    <property type="match status" value="1"/>
</dbReference>
<evidence type="ECO:0000256" key="1">
    <source>
        <dbReference type="ARBA" id="ARBA00022741"/>
    </source>
</evidence>
<dbReference type="PROSITE" id="PS00675">
    <property type="entry name" value="SIGMA54_INTERACT_1"/>
    <property type="match status" value="1"/>
</dbReference>
<dbReference type="SUPFAM" id="SSF52540">
    <property type="entry name" value="P-loop containing nucleoside triphosphate hydrolases"/>
    <property type="match status" value="1"/>
</dbReference>
<dbReference type="SMART" id="SM00448">
    <property type="entry name" value="REC"/>
    <property type="match status" value="1"/>
</dbReference>
<dbReference type="SUPFAM" id="SSF52172">
    <property type="entry name" value="CheY-like"/>
    <property type="match status" value="1"/>
</dbReference>
<evidence type="ECO:0000256" key="2">
    <source>
        <dbReference type="ARBA" id="ARBA00022840"/>
    </source>
</evidence>
<dbReference type="InterPro" id="IPR025662">
    <property type="entry name" value="Sigma_54_int_dom_ATP-bd_1"/>
</dbReference>
<keyword evidence="10" id="KW-1185">Reference proteome</keyword>
<dbReference type="CDD" id="cd00009">
    <property type="entry name" value="AAA"/>
    <property type="match status" value="1"/>
</dbReference>
<dbReference type="InterPro" id="IPR025944">
    <property type="entry name" value="Sigma_54_int_dom_CS"/>
</dbReference>
<evidence type="ECO:0000313" key="10">
    <source>
        <dbReference type="Proteomes" id="UP000280792"/>
    </source>
</evidence>
<dbReference type="InterPro" id="IPR002078">
    <property type="entry name" value="Sigma_54_int"/>
</dbReference>
<dbReference type="Pfam" id="PF00072">
    <property type="entry name" value="Response_reg"/>
    <property type="match status" value="1"/>
</dbReference>
<comment type="caution">
    <text evidence="9">The sequence shown here is derived from an EMBL/GenBank/DDBJ whole genome shotgun (WGS) entry which is preliminary data.</text>
</comment>
<reference evidence="9 10" key="2">
    <citation type="submission" date="2018-12" db="EMBL/GenBank/DDBJ databases">
        <title>Simiduia agarivorans gen. nov., sp. nov., a marine, agarolytic bacterium isolated from shallow coastal water from Keelung, Taiwan.</title>
        <authorList>
            <person name="Shieh W.Y."/>
        </authorList>
    </citation>
    <scope>NUCLEOTIDE SEQUENCE [LARGE SCALE GENOMIC DNA]</scope>
    <source>
        <strain evidence="9 10">GTF-13</strain>
    </source>
</reference>
<dbReference type="InterPro" id="IPR011006">
    <property type="entry name" value="CheY-like_superfamily"/>
</dbReference>
<dbReference type="InterPro" id="IPR001789">
    <property type="entry name" value="Sig_transdc_resp-reg_receiver"/>
</dbReference>
<dbReference type="Proteomes" id="UP000280792">
    <property type="component" value="Unassembled WGS sequence"/>
</dbReference>
<dbReference type="SMART" id="SM00382">
    <property type="entry name" value="AAA"/>
    <property type="match status" value="1"/>
</dbReference>
<dbReference type="InterPro" id="IPR027417">
    <property type="entry name" value="P-loop_NTPase"/>
</dbReference>
<evidence type="ECO:0000256" key="3">
    <source>
        <dbReference type="ARBA" id="ARBA00023015"/>
    </source>
</evidence>
<dbReference type="Gene3D" id="3.40.50.300">
    <property type="entry name" value="P-loop containing nucleotide triphosphate hydrolases"/>
    <property type="match status" value="1"/>
</dbReference>
<organism evidence="9 10">
    <name type="scientific">Aestuariirhabdus litorea</name>
    <dbReference type="NCBI Taxonomy" id="2528527"/>
    <lineage>
        <taxon>Bacteria</taxon>
        <taxon>Pseudomonadati</taxon>
        <taxon>Pseudomonadota</taxon>
        <taxon>Gammaproteobacteria</taxon>
        <taxon>Oceanospirillales</taxon>
        <taxon>Aestuariirhabdaceae</taxon>
        <taxon>Aestuariirhabdus</taxon>
    </lineage>
</organism>
<dbReference type="Pfam" id="PF25601">
    <property type="entry name" value="AAA_lid_14"/>
    <property type="match status" value="1"/>
</dbReference>